<dbReference type="GeneID" id="92206683"/>
<organism evidence="2 3">
    <name type="scientific">Lodderomyces beijingensis</name>
    <dbReference type="NCBI Taxonomy" id="1775926"/>
    <lineage>
        <taxon>Eukaryota</taxon>
        <taxon>Fungi</taxon>
        <taxon>Dikarya</taxon>
        <taxon>Ascomycota</taxon>
        <taxon>Saccharomycotina</taxon>
        <taxon>Pichiomycetes</taxon>
        <taxon>Debaryomycetaceae</taxon>
        <taxon>Candida/Lodderomyces clade</taxon>
        <taxon>Lodderomyces</taxon>
    </lineage>
</organism>
<evidence type="ECO:0008006" key="4">
    <source>
        <dbReference type="Google" id="ProtNLM"/>
    </source>
</evidence>
<dbReference type="RefSeq" id="XP_066828425.1">
    <property type="nucleotide sequence ID" value="XM_066971380.1"/>
</dbReference>
<evidence type="ECO:0000256" key="1">
    <source>
        <dbReference type="SAM" id="MobiDB-lite"/>
    </source>
</evidence>
<dbReference type="PANTHER" id="PTHR28244:SF1">
    <property type="entry name" value="RNA POLYMERASE I-SPECIFIC TRANSCRIPTION INITIATION FACTOR RRN11"/>
    <property type="match status" value="1"/>
</dbReference>
<dbReference type="EMBL" id="OZ022406">
    <property type="protein sequence ID" value="CAK9437020.1"/>
    <property type="molecule type" value="Genomic_DNA"/>
</dbReference>
<sequence>MFFEDITDTLDKNSSTRLGTQRLVSKHAELTKFESVYEQSTQSQRRQLRDPRVRKAVEKLLHRELSARAKRRPQDTFEIVHEVDDSGDSGDNKSQSKGKGKGKGKSKRKDKRVKVGYEGSSIREKIAEFLDLQQRGGGDGSDEESEHDEKFEEYDIVTSNKLQQYNEHEDTRGKQAMRNYYIESSGLEIMPTHANLPSTEISRHVSNMNTLLHLNILRKNWKLAYKIFCILIRFPEVDIRLIWPLGIEILINLSHGDGIYGMKVTKFYDYLNSFFVVRQHVINRSVRPSAAPVWRTGSRTMVALYLISSLWHLFIQKDYETALAKIEELVIVPPYIHEGVLYYIAALCHLCQCCQIVDSFQLQGDFVKFSESGAMYRSFHECKQLLEQALEYIKKNLASCKKYKFEVDDEAVVQQWHHVMLKLENIRAENEETSMLKVGSDEEDEKEENKALPNGQMEVDEWGAISDDDGDDDGNDGNGDFDHDEAQNGQMEVDEWGAISDDDDDDDGNDGNDGNGDFDHDEVQNGQMEVDEWGAISDDDDDDNEEQEQKEEVGEKNEENGASPNGEVEYDDWDAISDDDEEEQEEEAQSPLEASN</sequence>
<dbReference type="Pfam" id="PF04090">
    <property type="entry name" value="Rrn11"/>
    <property type="match status" value="1"/>
</dbReference>
<feature type="compositionally biased region" description="Acidic residues" evidence="1">
    <location>
        <begin position="529"/>
        <end position="549"/>
    </location>
</feature>
<feature type="compositionally biased region" description="Acidic residues" evidence="1">
    <location>
        <begin position="568"/>
        <end position="588"/>
    </location>
</feature>
<feature type="compositionally biased region" description="Acidic residues" evidence="1">
    <location>
        <begin position="458"/>
        <end position="475"/>
    </location>
</feature>
<feature type="compositionally biased region" description="Basic residues" evidence="1">
    <location>
        <begin position="96"/>
        <end position="114"/>
    </location>
</feature>
<gene>
    <name evidence="2" type="ORF">LODBEIA_P14870</name>
</gene>
<feature type="compositionally biased region" description="Basic and acidic residues" evidence="1">
    <location>
        <begin position="65"/>
        <end position="84"/>
    </location>
</feature>
<feature type="compositionally biased region" description="Acidic residues" evidence="1">
    <location>
        <begin position="492"/>
        <end position="510"/>
    </location>
</feature>
<reference evidence="2 3" key="1">
    <citation type="submission" date="2024-03" db="EMBL/GenBank/DDBJ databases">
        <authorList>
            <person name="Brejova B."/>
        </authorList>
    </citation>
    <scope>NUCLEOTIDE SEQUENCE [LARGE SCALE GENOMIC DNA]</scope>
    <source>
        <strain evidence="2 3">CBS 14171</strain>
    </source>
</reference>
<feature type="compositionally biased region" description="Basic and acidic residues" evidence="1">
    <location>
        <begin position="550"/>
        <end position="559"/>
    </location>
</feature>
<feature type="region of interest" description="Disordered" evidence="1">
    <location>
        <begin position="433"/>
        <end position="596"/>
    </location>
</feature>
<evidence type="ECO:0000313" key="2">
    <source>
        <dbReference type="EMBL" id="CAK9437020.1"/>
    </source>
</evidence>
<proteinExistence type="predicted"/>
<protein>
    <recommendedName>
        <fullName evidence="4">RNA polymerase I-specific transcription initiation factor RRN11</fullName>
    </recommendedName>
</protein>
<dbReference type="InterPro" id="IPR007224">
    <property type="entry name" value="TIF_Rrn11"/>
</dbReference>
<feature type="region of interest" description="Disordered" evidence="1">
    <location>
        <begin position="65"/>
        <end position="117"/>
    </location>
</feature>
<dbReference type="Proteomes" id="UP001497383">
    <property type="component" value="Chromosome 2"/>
</dbReference>
<evidence type="ECO:0000313" key="3">
    <source>
        <dbReference type="Proteomes" id="UP001497383"/>
    </source>
</evidence>
<keyword evidence="3" id="KW-1185">Reference proteome</keyword>
<name>A0ABP0ZI08_9ASCO</name>
<dbReference type="PANTHER" id="PTHR28244">
    <property type="entry name" value="RNA POLYMERASE I-SPECIFIC TRANSCRIPTION INITIATION FACTOR RRN11"/>
    <property type="match status" value="1"/>
</dbReference>
<accession>A0ABP0ZI08</accession>
<dbReference type="InterPro" id="IPR053029">
    <property type="entry name" value="RNA_pol_I-specific_init_factor"/>
</dbReference>